<sequence>MSRNFVNNSTVVEKSSPQEYLLEILRLECEYREKLKIERLIKTAGFYNRKRFSGFCFDEVKLPSDVTPAYLKEGKFIEEVKNLILYGNVGTGKTHLATAIGIEACNRGMKVGFYRTANLVNQLSDAKKAGTLSKLFNNLRKLDLLICDEWGYVPMDRASAQILFQVISDSYERRSVIITTNLEFSRWVGIFYDEQMTAAMIDRLVHHSYLLLFDGQSNRVRDSLMKSAG</sequence>
<gene>
    <name evidence="5" type="ORF">SDC9_175528</name>
</gene>
<comment type="similarity">
    <text evidence="1">Belongs to the IS21/IS1162 putative ATP-binding protein family.</text>
</comment>
<dbReference type="InterPro" id="IPR028350">
    <property type="entry name" value="DNAC/IstB-like"/>
</dbReference>
<dbReference type="NCBIfam" id="NF038214">
    <property type="entry name" value="IS21_help_AAA"/>
    <property type="match status" value="1"/>
</dbReference>
<proteinExistence type="inferred from homology"/>
<dbReference type="SUPFAM" id="SSF52540">
    <property type="entry name" value="P-loop containing nucleoside triphosphate hydrolases"/>
    <property type="match status" value="1"/>
</dbReference>
<dbReference type="PANTHER" id="PTHR30050">
    <property type="entry name" value="CHROMOSOMAL REPLICATION INITIATOR PROTEIN DNAA"/>
    <property type="match status" value="1"/>
</dbReference>
<dbReference type="GO" id="GO:0005524">
    <property type="term" value="F:ATP binding"/>
    <property type="evidence" value="ECO:0007669"/>
    <property type="project" value="UniProtKB-KW"/>
</dbReference>
<dbReference type="EMBL" id="VSSQ01078226">
    <property type="protein sequence ID" value="MPN28089.1"/>
    <property type="molecule type" value="Genomic_DNA"/>
</dbReference>
<evidence type="ECO:0000256" key="3">
    <source>
        <dbReference type="ARBA" id="ARBA00022840"/>
    </source>
</evidence>
<comment type="caution">
    <text evidence="5">The sequence shown here is derived from an EMBL/GenBank/DDBJ whole genome shotgun (WGS) entry which is preliminary data.</text>
</comment>
<dbReference type="InterPro" id="IPR027417">
    <property type="entry name" value="P-loop_NTPase"/>
</dbReference>
<dbReference type="InterPro" id="IPR047661">
    <property type="entry name" value="IstB"/>
</dbReference>
<evidence type="ECO:0000313" key="5">
    <source>
        <dbReference type="EMBL" id="MPN28089.1"/>
    </source>
</evidence>
<name>A0A645GQB4_9ZZZZ</name>
<dbReference type="PANTHER" id="PTHR30050:SF4">
    <property type="entry name" value="ATP-BINDING PROTEIN RV3427C IN INSERTION SEQUENCE-RELATED"/>
    <property type="match status" value="1"/>
</dbReference>
<feature type="domain" description="AAA+ ATPase" evidence="4">
    <location>
        <begin position="79"/>
        <end position="214"/>
    </location>
</feature>
<keyword evidence="2" id="KW-0547">Nucleotide-binding</keyword>
<dbReference type="AlphaFoldDB" id="A0A645GQB4"/>
<evidence type="ECO:0000259" key="4">
    <source>
        <dbReference type="SMART" id="SM00382"/>
    </source>
</evidence>
<reference evidence="5" key="1">
    <citation type="submission" date="2019-08" db="EMBL/GenBank/DDBJ databases">
        <authorList>
            <person name="Kucharzyk K."/>
            <person name="Murdoch R.W."/>
            <person name="Higgins S."/>
            <person name="Loffler F."/>
        </authorList>
    </citation>
    <scope>NUCLEOTIDE SEQUENCE</scope>
</reference>
<dbReference type="Pfam" id="PF01695">
    <property type="entry name" value="IstB_IS21"/>
    <property type="match status" value="1"/>
</dbReference>
<dbReference type="InterPro" id="IPR002611">
    <property type="entry name" value="IstB_ATP-bd"/>
</dbReference>
<accession>A0A645GQB4</accession>
<dbReference type="PIRSF" id="PIRSF003073">
    <property type="entry name" value="DNAC_TnpB_IstB"/>
    <property type="match status" value="1"/>
</dbReference>
<organism evidence="5">
    <name type="scientific">bioreactor metagenome</name>
    <dbReference type="NCBI Taxonomy" id="1076179"/>
    <lineage>
        <taxon>unclassified sequences</taxon>
        <taxon>metagenomes</taxon>
        <taxon>ecological metagenomes</taxon>
    </lineage>
</organism>
<evidence type="ECO:0000256" key="2">
    <source>
        <dbReference type="ARBA" id="ARBA00022741"/>
    </source>
</evidence>
<dbReference type="InterPro" id="IPR003593">
    <property type="entry name" value="AAA+_ATPase"/>
</dbReference>
<dbReference type="Gene3D" id="3.40.50.300">
    <property type="entry name" value="P-loop containing nucleotide triphosphate hydrolases"/>
    <property type="match status" value="1"/>
</dbReference>
<dbReference type="SMART" id="SM00382">
    <property type="entry name" value="AAA"/>
    <property type="match status" value="1"/>
</dbReference>
<protein>
    <submittedName>
        <fullName evidence="5">IS21 family transposase ISCth12</fullName>
    </submittedName>
</protein>
<keyword evidence="3" id="KW-0067">ATP-binding</keyword>
<dbReference type="CDD" id="cd00009">
    <property type="entry name" value="AAA"/>
    <property type="match status" value="1"/>
</dbReference>
<evidence type="ECO:0000256" key="1">
    <source>
        <dbReference type="ARBA" id="ARBA00008059"/>
    </source>
</evidence>
<dbReference type="GO" id="GO:0006260">
    <property type="term" value="P:DNA replication"/>
    <property type="evidence" value="ECO:0007669"/>
    <property type="project" value="TreeGrafter"/>
</dbReference>